<feature type="compositionally biased region" description="Low complexity" evidence="1">
    <location>
        <begin position="276"/>
        <end position="285"/>
    </location>
</feature>
<gene>
    <name evidence="2" type="ORF">MAR_036062</name>
</gene>
<feature type="region of interest" description="Disordered" evidence="1">
    <location>
        <begin position="621"/>
        <end position="640"/>
    </location>
</feature>
<feature type="compositionally biased region" description="Low complexity" evidence="1">
    <location>
        <begin position="563"/>
        <end position="578"/>
    </location>
</feature>
<feature type="region of interest" description="Disordered" evidence="1">
    <location>
        <begin position="401"/>
        <end position="426"/>
    </location>
</feature>
<feature type="region of interest" description="Disordered" evidence="1">
    <location>
        <begin position="191"/>
        <end position="337"/>
    </location>
</feature>
<sequence length="770" mass="75999">MLDLQKMMTEMAAKGGNSGTSANSFDVSAGFSPSGTTYTGINADLAGLDGAQVKALMEEMARANQGGTGYFNISGEFTSSGGTIGGGTMSGTGLNTTDLDAMLRQLQAGFGGSSGTGVTSGTSGNSGAANTANSLYWTSSTGGTGSGGSKFDASLMSGLLKQLKDQMTKQQQQQQQSGSLGIDTAGLFSSGGSSFTGGQTGGTAGWTGGLSGGSMTGDASSGWTGGLSGGSMGGGASGGWTGGLSGGSMGGGASGGWTGGLSGGSMGGGASGGWTGDLSGVSTGEGTSGGWTGDLSGGSMVGGTSGDWTVGDSQWTGGLTGGAAASGGSNRGVAAGGGSKWTVQERIENQRPQVTNTLSGGRVVGGQFTVENLPTGIAGGLGAAGAGLSGTSGSFTVERSASGTGTGTGIVNRSAPRGASAPGVSKHEEGKFLGLHVPGDGSFINGATVMNRGRSGGFGGRASMQGTGILTDVSGMSGGDFTQMGKVVGSGGGVRRIIDTNVKRLPAGDVNFNPDGGVSLASLGLGGTEGKNIIRHSVRVQPAETGQFTGGTAVGGEFFGTSSSAGGATSSGSATSGGSTQGGFFSGGQGGSMGGGASGGWGASNDLLPFMVSENLWDGVTGKRRKRSTRRRRQAKSTNRSAYQALVTNCQGQAGRPSIMVVANNNDVKFAIKTYNNEPAVINVPAVEGWNDVTLVYDGQTLTGIVENWKGFHRSSVNLKGNVERRQAGLLVGSCEGFQSFHGEIDDLTVYKCLTPEIQALRDQVLQKKK</sequence>
<feature type="compositionally biased region" description="Gly residues" evidence="1">
    <location>
        <begin position="194"/>
        <end position="215"/>
    </location>
</feature>
<organism evidence="2 3">
    <name type="scientific">Mya arenaria</name>
    <name type="common">Soft-shell clam</name>
    <dbReference type="NCBI Taxonomy" id="6604"/>
    <lineage>
        <taxon>Eukaryota</taxon>
        <taxon>Metazoa</taxon>
        <taxon>Spiralia</taxon>
        <taxon>Lophotrochozoa</taxon>
        <taxon>Mollusca</taxon>
        <taxon>Bivalvia</taxon>
        <taxon>Autobranchia</taxon>
        <taxon>Heteroconchia</taxon>
        <taxon>Euheterodonta</taxon>
        <taxon>Imparidentia</taxon>
        <taxon>Neoheterodontei</taxon>
        <taxon>Myida</taxon>
        <taxon>Myoidea</taxon>
        <taxon>Myidae</taxon>
        <taxon>Mya</taxon>
    </lineage>
</organism>
<evidence type="ECO:0000313" key="3">
    <source>
        <dbReference type="Proteomes" id="UP001164746"/>
    </source>
</evidence>
<keyword evidence="3" id="KW-1185">Reference proteome</keyword>
<evidence type="ECO:0000313" key="2">
    <source>
        <dbReference type="EMBL" id="WAR10986.1"/>
    </source>
</evidence>
<feature type="compositionally biased region" description="Gly residues" evidence="1">
    <location>
        <begin position="223"/>
        <end position="275"/>
    </location>
</feature>
<name>A0ABY7EQH9_MYAAR</name>
<feature type="compositionally biased region" description="Basic residues" evidence="1">
    <location>
        <begin position="622"/>
        <end position="635"/>
    </location>
</feature>
<proteinExistence type="predicted"/>
<accession>A0ABY7EQH9</accession>
<feature type="compositionally biased region" description="Gly residues" evidence="1">
    <location>
        <begin position="286"/>
        <end position="305"/>
    </location>
</feature>
<reference evidence="2" key="1">
    <citation type="submission" date="2022-11" db="EMBL/GenBank/DDBJ databases">
        <title>Centuries of genome instability and evolution in soft-shell clam transmissible cancer (bioRxiv).</title>
        <authorList>
            <person name="Hart S.F.M."/>
            <person name="Yonemitsu M.A."/>
            <person name="Giersch R.M."/>
            <person name="Beal B.F."/>
            <person name="Arriagada G."/>
            <person name="Davis B.W."/>
            <person name="Ostrander E.A."/>
            <person name="Goff S.P."/>
            <person name="Metzger M.J."/>
        </authorList>
    </citation>
    <scope>NUCLEOTIDE SEQUENCE</scope>
    <source>
        <strain evidence="2">MELC-2E11</strain>
        <tissue evidence="2">Siphon/mantle</tissue>
    </source>
</reference>
<feature type="compositionally biased region" description="Gly residues" evidence="1">
    <location>
        <begin position="579"/>
        <end position="598"/>
    </location>
</feature>
<dbReference type="EMBL" id="CP111018">
    <property type="protein sequence ID" value="WAR10986.1"/>
    <property type="molecule type" value="Genomic_DNA"/>
</dbReference>
<dbReference type="Proteomes" id="UP001164746">
    <property type="component" value="Chromosome 7"/>
</dbReference>
<feature type="region of interest" description="Disordered" evidence="1">
    <location>
        <begin position="563"/>
        <end position="598"/>
    </location>
</feature>
<protein>
    <submittedName>
        <fullName evidence="2">USP26-like protein</fullName>
    </submittedName>
</protein>
<evidence type="ECO:0000256" key="1">
    <source>
        <dbReference type="SAM" id="MobiDB-lite"/>
    </source>
</evidence>